<comment type="caution">
    <text evidence="1">The sequence shown here is derived from an EMBL/GenBank/DDBJ whole genome shotgun (WGS) entry which is preliminary data.</text>
</comment>
<sequence>SRWHWTLSRCATSTLSSSKTFLESYEALCTPLPKKGAVTSRTLKLLLNTGFNCLHCRQLLRRSSLHLLSMCLSVPLPPSSGFWEGS</sequence>
<proteinExistence type="predicted"/>
<dbReference type="EMBL" id="CYRY02046998">
    <property type="protein sequence ID" value="VCX42863.1"/>
    <property type="molecule type" value="Genomic_DNA"/>
</dbReference>
<protein>
    <submittedName>
        <fullName evidence="1">Uncharacterized protein</fullName>
    </submittedName>
</protein>
<evidence type="ECO:0000313" key="1">
    <source>
        <dbReference type="EMBL" id="VCX42863.1"/>
    </source>
</evidence>
<name>A0A9X9QB31_GULGU</name>
<keyword evidence="2" id="KW-1185">Reference proteome</keyword>
<reference evidence="1 2" key="1">
    <citation type="submission" date="2018-10" db="EMBL/GenBank/DDBJ databases">
        <authorList>
            <person name="Ekblom R."/>
            <person name="Jareborg N."/>
        </authorList>
    </citation>
    <scope>NUCLEOTIDE SEQUENCE [LARGE SCALE GENOMIC DNA]</scope>
    <source>
        <tissue evidence="1">Muscle</tissue>
    </source>
</reference>
<evidence type="ECO:0000313" key="2">
    <source>
        <dbReference type="Proteomes" id="UP000269945"/>
    </source>
</evidence>
<dbReference type="AlphaFoldDB" id="A0A9X9QB31"/>
<organism evidence="1 2">
    <name type="scientific">Gulo gulo</name>
    <name type="common">Wolverine</name>
    <name type="synonym">Gluton</name>
    <dbReference type="NCBI Taxonomy" id="48420"/>
    <lineage>
        <taxon>Eukaryota</taxon>
        <taxon>Metazoa</taxon>
        <taxon>Chordata</taxon>
        <taxon>Craniata</taxon>
        <taxon>Vertebrata</taxon>
        <taxon>Euteleostomi</taxon>
        <taxon>Mammalia</taxon>
        <taxon>Eutheria</taxon>
        <taxon>Laurasiatheria</taxon>
        <taxon>Carnivora</taxon>
        <taxon>Caniformia</taxon>
        <taxon>Musteloidea</taxon>
        <taxon>Mustelidae</taxon>
        <taxon>Guloninae</taxon>
        <taxon>Gulo</taxon>
    </lineage>
</organism>
<feature type="non-terminal residue" evidence="1">
    <location>
        <position position="1"/>
    </location>
</feature>
<dbReference type="Proteomes" id="UP000269945">
    <property type="component" value="Unassembled WGS sequence"/>
</dbReference>
<gene>
    <name evidence="1" type="ORF">BN2614_LOCUS1</name>
</gene>
<accession>A0A9X9QB31</accession>